<evidence type="ECO:0008006" key="3">
    <source>
        <dbReference type="Google" id="ProtNLM"/>
    </source>
</evidence>
<sequence length="68" mass="7938">MEKADRIPPAQRGHLEQWSSRLRSAFHDAEDILNIVDYHRLKKQLLQWEEGRRLVVDEAMATRGVGGR</sequence>
<evidence type="ECO:0000313" key="2">
    <source>
        <dbReference type="Proteomes" id="UP000479710"/>
    </source>
</evidence>
<name>A0A6G1BZ94_9ORYZ</name>
<comment type="caution">
    <text evidence="1">The sequence shown here is derived from an EMBL/GenBank/DDBJ whole genome shotgun (WGS) entry which is preliminary data.</text>
</comment>
<accession>A0A6G1BZ94</accession>
<dbReference type="EMBL" id="SPHZ02000011">
    <property type="protein sequence ID" value="KAF0893216.1"/>
    <property type="molecule type" value="Genomic_DNA"/>
</dbReference>
<organism evidence="1 2">
    <name type="scientific">Oryza meyeriana var. granulata</name>
    <dbReference type="NCBI Taxonomy" id="110450"/>
    <lineage>
        <taxon>Eukaryota</taxon>
        <taxon>Viridiplantae</taxon>
        <taxon>Streptophyta</taxon>
        <taxon>Embryophyta</taxon>
        <taxon>Tracheophyta</taxon>
        <taxon>Spermatophyta</taxon>
        <taxon>Magnoliopsida</taxon>
        <taxon>Liliopsida</taxon>
        <taxon>Poales</taxon>
        <taxon>Poaceae</taxon>
        <taxon>BOP clade</taxon>
        <taxon>Oryzoideae</taxon>
        <taxon>Oryzeae</taxon>
        <taxon>Oryzinae</taxon>
        <taxon>Oryza</taxon>
        <taxon>Oryza meyeriana</taxon>
    </lineage>
</organism>
<reference evidence="1 2" key="1">
    <citation type="submission" date="2019-11" db="EMBL/GenBank/DDBJ databases">
        <title>Whole genome sequence of Oryza granulata.</title>
        <authorList>
            <person name="Li W."/>
        </authorList>
    </citation>
    <scope>NUCLEOTIDE SEQUENCE [LARGE SCALE GENOMIC DNA]</scope>
    <source>
        <strain evidence="2">cv. Menghai</strain>
        <tissue evidence="1">Leaf</tissue>
    </source>
</reference>
<keyword evidence="2" id="KW-1185">Reference proteome</keyword>
<dbReference type="OrthoDB" id="685126at2759"/>
<evidence type="ECO:0000313" key="1">
    <source>
        <dbReference type="EMBL" id="KAF0893216.1"/>
    </source>
</evidence>
<protein>
    <recommendedName>
        <fullName evidence="3">Rx N-terminal domain-containing protein</fullName>
    </recommendedName>
</protein>
<gene>
    <name evidence="1" type="ORF">E2562_023472</name>
</gene>
<dbReference type="AlphaFoldDB" id="A0A6G1BZ94"/>
<proteinExistence type="predicted"/>
<dbReference type="Proteomes" id="UP000479710">
    <property type="component" value="Unassembled WGS sequence"/>
</dbReference>